<sequence length="215" mass="24652">MDSFVRQKFPLVLNGLKSHNSRPMKHDPDDLIMLFSDLFREDYRTVLVKGSDEPEYLPATASGSYAQIIFAHGYYASALHEISHWCIAGEHRRTLRDFGYWYCPDGRDEAQQQAFEKAEIKPQALELLFSAASGTRFHISVDNLSGCGAWDENAFRRNVRAQADYYLEHGMPARAGLFFEMLKTFYGTGADFNEVWKKETRRLMPDDSATDTEVD</sequence>
<reference evidence="1 2" key="1">
    <citation type="submission" date="2017-04" db="EMBL/GenBank/DDBJ databases">
        <title>Genome Sequence of Marinobacter salarius strain SMR5 Isolated from a culture of the Diatom Skeletonema marinoi.</title>
        <authorList>
            <person name="Topel M."/>
            <person name="Pinder M.I.M."/>
            <person name="Johansson O.N."/>
            <person name="Kourtchenko O."/>
            <person name="Godhe A."/>
            <person name="Clarke A.K."/>
        </authorList>
    </citation>
    <scope>NUCLEOTIDE SEQUENCE [LARGE SCALE GENOMIC DNA]</scope>
    <source>
        <strain evidence="1 2">SMR5</strain>
    </source>
</reference>
<dbReference type="STRING" id="1420917.AU15_13000"/>
<name>A0A1W6K8W4_9GAMM</name>
<keyword evidence="1" id="KW-0648">Protein biosynthesis</keyword>
<evidence type="ECO:0000313" key="1">
    <source>
        <dbReference type="EMBL" id="ARM83840.1"/>
    </source>
</evidence>
<keyword evidence="1" id="KW-0560">Oxidoreductase</keyword>
<dbReference type="EC" id="1.14.-.-" evidence="1"/>
<accession>A0A1W6K8W4</accession>
<dbReference type="GO" id="GO:0003746">
    <property type="term" value="F:translation elongation factor activity"/>
    <property type="evidence" value="ECO:0007669"/>
    <property type="project" value="UniProtKB-KW"/>
</dbReference>
<organism evidence="1 2">
    <name type="scientific">Marinobacter salarius</name>
    <dbReference type="NCBI Taxonomy" id="1420917"/>
    <lineage>
        <taxon>Bacteria</taxon>
        <taxon>Pseudomonadati</taxon>
        <taxon>Pseudomonadota</taxon>
        <taxon>Gammaproteobacteria</taxon>
        <taxon>Pseudomonadales</taxon>
        <taxon>Marinobacteraceae</taxon>
        <taxon>Marinobacter</taxon>
    </lineage>
</organism>
<dbReference type="Pfam" id="PF04315">
    <property type="entry name" value="EpmC"/>
    <property type="match status" value="1"/>
</dbReference>
<keyword evidence="1" id="KW-0251">Elongation factor</keyword>
<dbReference type="InterPro" id="IPR007411">
    <property type="entry name" value="EpmC"/>
</dbReference>
<dbReference type="EMBL" id="CP020931">
    <property type="protein sequence ID" value="ARM83840.1"/>
    <property type="molecule type" value="Genomic_DNA"/>
</dbReference>
<proteinExistence type="predicted"/>
<gene>
    <name evidence="1" type="primary">epmC</name>
    <name evidence="1" type="ORF">MARSALSMR5_01759</name>
</gene>
<dbReference type="GO" id="GO:0016491">
    <property type="term" value="F:oxidoreductase activity"/>
    <property type="evidence" value="ECO:0007669"/>
    <property type="project" value="UniProtKB-KW"/>
</dbReference>
<dbReference type="Proteomes" id="UP000193100">
    <property type="component" value="Chromosome"/>
</dbReference>
<protein>
    <submittedName>
        <fullName evidence="1">Elongation factor P hydroxylase</fullName>
        <ecNumber evidence="1">1.14.-.-</ecNumber>
    </submittedName>
</protein>
<dbReference type="AlphaFoldDB" id="A0A1W6K8W4"/>
<evidence type="ECO:0000313" key="2">
    <source>
        <dbReference type="Proteomes" id="UP000193100"/>
    </source>
</evidence>